<dbReference type="InterPro" id="IPR001173">
    <property type="entry name" value="Glyco_trans_2-like"/>
</dbReference>
<evidence type="ECO:0000256" key="3">
    <source>
        <dbReference type="ARBA" id="ARBA00022676"/>
    </source>
</evidence>
<evidence type="ECO:0000256" key="2">
    <source>
        <dbReference type="ARBA" id="ARBA00022475"/>
    </source>
</evidence>
<keyword evidence="12" id="KW-1185">Reference proteome</keyword>
<dbReference type="SUPFAM" id="SSF53448">
    <property type="entry name" value="Nucleotide-diphospho-sugar transferases"/>
    <property type="match status" value="1"/>
</dbReference>
<comment type="pathway">
    <text evidence="7">Carotenoid biosynthesis; staphyloxanthin biosynthesis; staphyloxanthin from farnesyl diphosphate: step 4/5.</text>
</comment>
<dbReference type="Gene3D" id="3.90.550.10">
    <property type="entry name" value="Spore Coat Polysaccharide Biosynthesis Protein SpsA, Chain A"/>
    <property type="match status" value="1"/>
</dbReference>
<dbReference type="Pfam" id="PF00535">
    <property type="entry name" value="Glycos_transf_2"/>
    <property type="match status" value="1"/>
</dbReference>
<evidence type="ECO:0000259" key="10">
    <source>
        <dbReference type="Pfam" id="PF00535"/>
    </source>
</evidence>
<evidence type="ECO:0000256" key="8">
    <source>
        <dbReference type="ARBA" id="ARBA00038120"/>
    </source>
</evidence>
<dbReference type="CDD" id="cd00761">
    <property type="entry name" value="Glyco_tranf_GTA_type"/>
    <property type="match status" value="1"/>
</dbReference>
<dbReference type="RefSeq" id="WP_237826048.1">
    <property type="nucleotide sequence ID" value="NZ_JAKLTQ010000023.1"/>
</dbReference>
<dbReference type="GO" id="GO:0016757">
    <property type="term" value="F:glycosyltransferase activity"/>
    <property type="evidence" value="ECO:0007669"/>
    <property type="project" value="UniProtKB-KW"/>
</dbReference>
<keyword evidence="5" id="KW-0472">Membrane</keyword>
<evidence type="ECO:0000313" key="11">
    <source>
        <dbReference type="EMBL" id="MCG2624306.1"/>
    </source>
</evidence>
<gene>
    <name evidence="11" type="ORF">LVY72_20660</name>
</gene>
<comment type="function">
    <text evidence="6">Catalyzes the glycosylation of 4,4'-diaponeurosporenoate, i.e. the esterification of glucose at the C1'' position with the carboxyl group of 4,4'-diaponeurosporenic acid, to form glycosyl-4,4'-diaponeurosporenoate. This is a step in the biosynthesis of staphyloxanthin, an orange pigment present in most staphylococci strains.</text>
</comment>
<evidence type="ECO:0000256" key="4">
    <source>
        <dbReference type="ARBA" id="ARBA00022679"/>
    </source>
</evidence>
<sequence length="253" mass="26647">MNPIDHVAVVVPARNEEAYLPRSLACLGRAVDELLRCASSRTASLTASVTVVLDGCTDGSAELLAGWPGVGILEIDEGNVGMARAAGVGRALARHRGRPGSLWLANTDADTMVPPHWLTAQLAYAATGIEMVLGTVMPDPDELSAAALDRWMRRHRLAVGHPHIHGANLGLNADLYLRAGGYRGQTVGEDRDLVARAKGLTSRWVAADDGRVVTSARTTGRAPDGFARYLALLPESSPRPVAAAPLDGFVHAG</sequence>
<dbReference type="InterPro" id="IPR029044">
    <property type="entry name" value="Nucleotide-diphossugar_trans"/>
</dbReference>
<reference evidence="11" key="1">
    <citation type="submission" date="2022-01" db="EMBL/GenBank/DDBJ databases">
        <authorList>
            <person name="Jo J.-H."/>
            <person name="Im W.-T."/>
        </authorList>
    </citation>
    <scope>NUCLEOTIDE SEQUENCE</scope>
    <source>
        <strain evidence="11">I2-34</strain>
    </source>
</reference>
<accession>A0ABS9LCJ2</accession>
<evidence type="ECO:0000256" key="1">
    <source>
        <dbReference type="ARBA" id="ARBA00004236"/>
    </source>
</evidence>
<keyword evidence="4 11" id="KW-0808">Transferase</keyword>
<protein>
    <recommendedName>
        <fullName evidence="9">4,4'-diaponeurosporenoate glycosyltransferase</fullName>
    </recommendedName>
</protein>
<proteinExistence type="inferred from homology"/>
<evidence type="ECO:0000256" key="7">
    <source>
        <dbReference type="ARBA" id="ARBA00037904"/>
    </source>
</evidence>
<comment type="similarity">
    <text evidence="8">Belongs to the glycosyltransferase 2 family. CrtQ subfamily.</text>
</comment>
<comment type="subcellular location">
    <subcellularLocation>
        <location evidence="1">Cell membrane</location>
    </subcellularLocation>
</comment>
<organism evidence="11 12">
    <name type="scientific">Arthrobacter hankyongi</name>
    <dbReference type="NCBI Taxonomy" id="2904801"/>
    <lineage>
        <taxon>Bacteria</taxon>
        <taxon>Bacillati</taxon>
        <taxon>Actinomycetota</taxon>
        <taxon>Actinomycetes</taxon>
        <taxon>Micrococcales</taxon>
        <taxon>Micrococcaceae</taxon>
        <taxon>Arthrobacter</taxon>
    </lineage>
</organism>
<dbReference type="PANTHER" id="PTHR43646">
    <property type="entry name" value="GLYCOSYLTRANSFERASE"/>
    <property type="match status" value="1"/>
</dbReference>
<evidence type="ECO:0000256" key="6">
    <source>
        <dbReference type="ARBA" id="ARBA00037281"/>
    </source>
</evidence>
<comment type="caution">
    <text evidence="11">The sequence shown here is derived from an EMBL/GenBank/DDBJ whole genome shotgun (WGS) entry which is preliminary data.</text>
</comment>
<dbReference type="PANTHER" id="PTHR43646:SF2">
    <property type="entry name" value="GLYCOSYLTRANSFERASE 2-LIKE DOMAIN-CONTAINING PROTEIN"/>
    <property type="match status" value="1"/>
</dbReference>
<evidence type="ECO:0000313" key="12">
    <source>
        <dbReference type="Proteomes" id="UP001165368"/>
    </source>
</evidence>
<name>A0ABS9LCJ2_9MICC</name>
<dbReference type="Proteomes" id="UP001165368">
    <property type="component" value="Unassembled WGS sequence"/>
</dbReference>
<evidence type="ECO:0000256" key="5">
    <source>
        <dbReference type="ARBA" id="ARBA00023136"/>
    </source>
</evidence>
<dbReference type="EMBL" id="JAKLTQ010000023">
    <property type="protein sequence ID" value="MCG2624306.1"/>
    <property type="molecule type" value="Genomic_DNA"/>
</dbReference>
<keyword evidence="2" id="KW-1003">Cell membrane</keyword>
<evidence type="ECO:0000256" key="9">
    <source>
        <dbReference type="ARBA" id="ARBA00040345"/>
    </source>
</evidence>
<keyword evidence="3 11" id="KW-0328">Glycosyltransferase</keyword>
<feature type="domain" description="Glycosyltransferase 2-like" evidence="10">
    <location>
        <begin position="9"/>
        <end position="150"/>
    </location>
</feature>